<feature type="domain" description="Amidohydrolase-related" evidence="1">
    <location>
        <begin position="50"/>
        <end position="96"/>
    </location>
</feature>
<name>A0A8E0FRS1_ECOLX</name>
<dbReference type="GO" id="GO:0005737">
    <property type="term" value="C:cytoplasm"/>
    <property type="evidence" value="ECO:0007669"/>
    <property type="project" value="TreeGrafter"/>
</dbReference>
<accession>A0A8E0FRS1</accession>
<protein>
    <submittedName>
        <fullName evidence="2">Allantoinase domain protein</fullName>
    </submittedName>
</protein>
<evidence type="ECO:0000313" key="3">
    <source>
        <dbReference type="Proteomes" id="UP000004454"/>
    </source>
</evidence>
<dbReference type="InterPro" id="IPR006680">
    <property type="entry name" value="Amidohydro-rel"/>
</dbReference>
<dbReference type="AlphaFoldDB" id="A0A8E0FRS1"/>
<dbReference type="PANTHER" id="PTHR43668">
    <property type="entry name" value="ALLANTOINASE"/>
    <property type="match status" value="1"/>
</dbReference>
<gene>
    <name evidence="2" type="ORF">EC970246_4475</name>
</gene>
<dbReference type="Gene3D" id="3.20.20.140">
    <property type="entry name" value="Metal-dependent hydrolases"/>
    <property type="match status" value="1"/>
</dbReference>
<evidence type="ECO:0000259" key="1">
    <source>
        <dbReference type="Pfam" id="PF01979"/>
    </source>
</evidence>
<organism evidence="2 3">
    <name type="scientific">Escherichia coli 97.0246</name>
    <dbReference type="NCBI Taxonomy" id="869670"/>
    <lineage>
        <taxon>Bacteria</taxon>
        <taxon>Pseudomonadati</taxon>
        <taxon>Pseudomonadota</taxon>
        <taxon>Gammaproteobacteria</taxon>
        <taxon>Enterobacterales</taxon>
        <taxon>Enterobacteriaceae</taxon>
        <taxon>Escherichia</taxon>
    </lineage>
</organism>
<dbReference type="PANTHER" id="PTHR43668:SF4">
    <property type="entry name" value="ALLANTOINASE"/>
    <property type="match status" value="1"/>
</dbReference>
<dbReference type="InterPro" id="IPR011059">
    <property type="entry name" value="Metal-dep_hydrolase_composite"/>
</dbReference>
<dbReference type="GO" id="GO:0006145">
    <property type="term" value="P:purine nucleobase catabolic process"/>
    <property type="evidence" value="ECO:0007669"/>
    <property type="project" value="TreeGrafter"/>
</dbReference>
<dbReference type="GO" id="GO:0004038">
    <property type="term" value="F:allantoinase activity"/>
    <property type="evidence" value="ECO:0007669"/>
    <property type="project" value="TreeGrafter"/>
</dbReference>
<comment type="caution">
    <text evidence="2">The sequence shown here is derived from an EMBL/GenBank/DDBJ whole genome shotgun (WGS) entry which is preliminary data.</text>
</comment>
<reference evidence="2 3" key="1">
    <citation type="submission" date="2011-12" db="EMBL/GenBank/DDBJ databases">
        <authorList>
            <person name="Brinkac L."/>
            <person name="Radune D."/>
            <person name="Sanka R."/>
            <person name="Selengut J."/>
            <person name="DebRoy C."/>
            <person name="Feng P."/>
            <person name="Fratamico P.M."/>
            <person name="Kapur V."/>
            <person name="Kariyawasam S."/>
            <person name="Losada L."/>
            <person name="Nierman W.C."/>
            <person name="Nelson K."/>
        </authorList>
    </citation>
    <scope>NUCLEOTIDE SEQUENCE [LARGE SCALE GENOMIC DNA]</scope>
    <source>
        <strain evidence="2 3">97.0246</strain>
    </source>
</reference>
<evidence type="ECO:0000313" key="2">
    <source>
        <dbReference type="EMBL" id="EIG95250.1"/>
    </source>
</evidence>
<dbReference type="Proteomes" id="UP000004454">
    <property type="component" value="Unassembled WGS sequence"/>
</dbReference>
<dbReference type="SUPFAM" id="SSF51338">
    <property type="entry name" value="Composite domain of metallo-dependent hydrolases"/>
    <property type="match status" value="1"/>
</dbReference>
<dbReference type="InterPro" id="IPR050138">
    <property type="entry name" value="DHOase/Allantoinase_Hydrolase"/>
</dbReference>
<dbReference type="Pfam" id="PF01979">
    <property type="entry name" value="Amidohydro_1"/>
    <property type="match status" value="1"/>
</dbReference>
<sequence length="106" mass="11141">MSFDLIIKNGTVILENEARVVDIAVKGGKIAAIGQDLGDAKEVMDASGLVVSPGMVDAHTHISEPGRSHWEGYETGTRAAAKGGITTMIEMPLNQLPATVTVLQLN</sequence>
<dbReference type="EMBL" id="AEZJ02000007">
    <property type="protein sequence ID" value="EIG95250.1"/>
    <property type="molecule type" value="Genomic_DNA"/>
</dbReference>
<proteinExistence type="predicted"/>